<proteinExistence type="predicted"/>
<dbReference type="Proteomes" id="UP000000763">
    <property type="component" value="Chromosome 9"/>
</dbReference>
<dbReference type="AlphaFoldDB" id="Q651N4"/>
<gene>
    <name evidence="1" type="primary">OSJNBa0047P18.12</name>
</gene>
<reference evidence="2" key="1">
    <citation type="journal article" date="2005" name="Nature">
        <title>The map-based sequence of the rice genome.</title>
        <authorList>
            <consortium name="International rice genome sequencing project (IRGSP)"/>
            <person name="Matsumoto T."/>
            <person name="Wu J."/>
            <person name="Kanamori H."/>
            <person name="Katayose Y."/>
            <person name="Fujisawa M."/>
            <person name="Namiki N."/>
            <person name="Mizuno H."/>
            <person name="Yamamoto K."/>
            <person name="Antonio B.A."/>
            <person name="Baba T."/>
            <person name="Sakata K."/>
            <person name="Nagamura Y."/>
            <person name="Aoki H."/>
            <person name="Arikawa K."/>
            <person name="Arita K."/>
            <person name="Bito T."/>
            <person name="Chiden Y."/>
            <person name="Fujitsuka N."/>
            <person name="Fukunaka R."/>
            <person name="Hamada M."/>
            <person name="Harada C."/>
            <person name="Hayashi A."/>
            <person name="Hijishita S."/>
            <person name="Honda M."/>
            <person name="Hosokawa S."/>
            <person name="Ichikawa Y."/>
            <person name="Idonuma A."/>
            <person name="Iijima M."/>
            <person name="Ikeda M."/>
            <person name="Ikeno M."/>
            <person name="Ito K."/>
            <person name="Ito S."/>
            <person name="Ito T."/>
            <person name="Ito Y."/>
            <person name="Ito Y."/>
            <person name="Iwabuchi A."/>
            <person name="Kamiya K."/>
            <person name="Karasawa W."/>
            <person name="Kurita K."/>
            <person name="Katagiri S."/>
            <person name="Kikuta A."/>
            <person name="Kobayashi H."/>
            <person name="Kobayashi N."/>
            <person name="Machita K."/>
            <person name="Maehara T."/>
            <person name="Masukawa M."/>
            <person name="Mizubayashi T."/>
            <person name="Mukai Y."/>
            <person name="Nagasaki H."/>
            <person name="Nagata Y."/>
            <person name="Naito S."/>
            <person name="Nakashima M."/>
            <person name="Nakama Y."/>
            <person name="Nakamichi Y."/>
            <person name="Nakamura M."/>
            <person name="Meguro A."/>
            <person name="Negishi M."/>
            <person name="Ohta I."/>
            <person name="Ohta T."/>
            <person name="Okamoto M."/>
            <person name="Ono N."/>
            <person name="Saji S."/>
            <person name="Sakaguchi M."/>
            <person name="Sakai K."/>
            <person name="Shibata M."/>
            <person name="Shimokawa T."/>
            <person name="Song J."/>
            <person name="Takazaki Y."/>
            <person name="Terasawa K."/>
            <person name="Tsugane M."/>
            <person name="Tsuji K."/>
            <person name="Ueda S."/>
            <person name="Waki K."/>
            <person name="Yamagata H."/>
            <person name="Yamamoto M."/>
            <person name="Yamamoto S."/>
            <person name="Yamane H."/>
            <person name="Yoshiki S."/>
            <person name="Yoshihara R."/>
            <person name="Yukawa K."/>
            <person name="Zhong H."/>
            <person name="Yano M."/>
            <person name="Yuan Q."/>
            <person name="Ouyang S."/>
            <person name="Liu J."/>
            <person name="Jones K.M."/>
            <person name="Gansberger K."/>
            <person name="Moffat K."/>
            <person name="Hill J."/>
            <person name="Bera J."/>
            <person name="Fadrosh D."/>
            <person name="Jin S."/>
            <person name="Johri S."/>
            <person name="Kim M."/>
            <person name="Overton L."/>
            <person name="Reardon M."/>
            <person name="Tsitrin T."/>
            <person name="Vuong H."/>
            <person name="Weaver B."/>
            <person name="Ciecko A."/>
            <person name="Tallon L."/>
            <person name="Jackson J."/>
            <person name="Pai G."/>
            <person name="Aken S.V."/>
            <person name="Utterback T."/>
            <person name="Reidmuller S."/>
            <person name="Feldblyum T."/>
            <person name="Hsiao J."/>
            <person name="Zismann V."/>
            <person name="Iobst S."/>
            <person name="de Vazeille A.R."/>
            <person name="Buell C.R."/>
            <person name="Ying K."/>
            <person name="Li Y."/>
            <person name="Lu T."/>
            <person name="Huang Y."/>
            <person name="Zhao Q."/>
            <person name="Feng Q."/>
            <person name="Zhang L."/>
            <person name="Zhu J."/>
            <person name="Weng Q."/>
            <person name="Mu J."/>
            <person name="Lu Y."/>
            <person name="Fan D."/>
            <person name="Liu Y."/>
            <person name="Guan J."/>
            <person name="Zhang Y."/>
            <person name="Yu S."/>
            <person name="Liu X."/>
            <person name="Zhang Y."/>
            <person name="Hong G."/>
            <person name="Han B."/>
            <person name="Choisne N."/>
            <person name="Demange N."/>
            <person name="Orjeda G."/>
            <person name="Samain S."/>
            <person name="Cattolico L."/>
            <person name="Pelletier E."/>
            <person name="Couloux A."/>
            <person name="Segurens B."/>
            <person name="Wincker P."/>
            <person name="D'Hont A."/>
            <person name="Scarpelli C."/>
            <person name="Weissenbach J."/>
            <person name="Salanoubat M."/>
            <person name="Quetier F."/>
            <person name="Yu Y."/>
            <person name="Kim H.R."/>
            <person name="Rambo T."/>
            <person name="Currie J."/>
            <person name="Collura K."/>
            <person name="Luo M."/>
            <person name="Yang T."/>
            <person name="Ammiraju J.S.S."/>
            <person name="Engler F."/>
            <person name="Soderlund C."/>
            <person name="Wing R.A."/>
            <person name="Palmer L.E."/>
            <person name="de la Bastide M."/>
            <person name="Spiegel L."/>
            <person name="Nascimento L."/>
            <person name="Zutavern T."/>
            <person name="O'Shaughnessy A."/>
            <person name="Dike S."/>
            <person name="Dedhia N."/>
            <person name="Preston R."/>
            <person name="Balija V."/>
            <person name="McCombie W.R."/>
            <person name="Chow T."/>
            <person name="Chen H."/>
            <person name="Chung M."/>
            <person name="Chen C."/>
            <person name="Shaw J."/>
            <person name="Wu H."/>
            <person name="Hsiao K."/>
            <person name="Chao Y."/>
            <person name="Chu M."/>
            <person name="Cheng C."/>
            <person name="Hour A."/>
            <person name="Lee P."/>
            <person name="Lin S."/>
            <person name="Lin Y."/>
            <person name="Liou J."/>
            <person name="Liu S."/>
            <person name="Hsing Y."/>
            <person name="Raghuvanshi S."/>
            <person name="Mohanty A."/>
            <person name="Bharti A.K."/>
            <person name="Gaur A."/>
            <person name="Gupta V."/>
            <person name="Kumar D."/>
            <person name="Ravi V."/>
            <person name="Vij S."/>
            <person name="Kapur A."/>
            <person name="Khurana P."/>
            <person name="Khurana P."/>
            <person name="Khurana J.P."/>
            <person name="Tyagi A.K."/>
            <person name="Gaikwad K."/>
            <person name="Singh A."/>
            <person name="Dalal V."/>
            <person name="Srivastava S."/>
            <person name="Dixit A."/>
            <person name="Pal A.K."/>
            <person name="Ghazi I.A."/>
            <person name="Yadav M."/>
            <person name="Pandit A."/>
            <person name="Bhargava A."/>
            <person name="Sureshbabu K."/>
            <person name="Batra K."/>
            <person name="Sharma T.R."/>
            <person name="Mohapatra T."/>
            <person name="Singh N.K."/>
            <person name="Messing J."/>
            <person name="Nelson A.B."/>
            <person name="Fuks G."/>
            <person name="Kavchok S."/>
            <person name="Keizer G."/>
            <person name="Linton E."/>
            <person name="Llaca V."/>
            <person name="Song R."/>
            <person name="Tanyolac B."/>
            <person name="Young S."/>
            <person name="Ho-Il K."/>
            <person name="Hahn J.H."/>
            <person name="Sangsakoo G."/>
            <person name="Vanavichit A."/>
            <person name="de Mattos Luiz.A.T."/>
            <person name="Zimmer P.D."/>
            <person name="Malone G."/>
            <person name="Dellagostin O."/>
            <person name="de Oliveira A.C."/>
            <person name="Bevan M."/>
            <person name="Bancroft I."/>
            <person name="Minx P."/>
            <person name="Cordum H."/>
            <person name="Wilson R."/>
            <person name="Cheng Z."/>
            <person name="Jin W."/>
            <person name="Jiang J."/>
            <person name="Leong S.A."/>
            <person name="Iwama H."/>
            <person name="Gojobori T."/>
            <person name="Itoh T."/>
            <person name="Niimura Y."/>
            <person name="Fujii Y."/>
            <person name="Habara T."/>
            <person name="Sakai H."/>
            <person name="Sato Y."/>
            <person name="Wilson G."/>
            <person name="Kumar K."/>
            <person name="McCouch S."/>
            <person name="Juretic N."/>
            <person name="Hoen D."/>
            <person name="Wright S."/>
            <person name="Bruskiewich R."/>
            <person name="Bureau T."/>
            <person name="Miyao A."/>
            <person name="Hirochika H."/>
            <person name="Nishikawa T."/>
            <person name="Kadowaki K."/>
            <person name="Sugiura M."/>
            <person name="Burr B."/>
            <person name="Sasaki T."/>
        </authorList>
    </citation>
    <scope>NUCLEOTIDE SEQUENCE [LARGE SCALE GENOMIC DNA]</scope>
    <source>
        <strain evidence="2">cv. Nipponbare</strain>
    </source>
</reference>
<name>Q651N4_ORYSJ</name>
<organism evidence="1 2">
    <name type="scientific">Oryza sativa subsp. japonica</name>
    <name type="common">Rice</name>
    <dbReference type="NCBI Taxonomy" id="39947"/>
    <lineage>
        <taxon>Eukaryota</taxon>
        <taxon>Viridiplantae</taxon>
        <taxon>Streptophyta</taxon>
        <taxon>Embryophyta</taxon>
        <taxon>Tracheophyta</taxon>
        <taxon>Spermatophyta</taxon>
        <taxon>Magnoliopsida</taxon>
        <taxon>Liliopsida</taxon>
        <taxon>Poales</taxon>
        <taxon>Poaceae</taxon>
        <taxon>BOP clade</taxon>
        <taxon>Oryzoideae</taxon>
        <taxon>Oryzeae</taxon>
        <taxon>Oryzinae</taxon>
        <taxon>Oryza</taxon>
        <taxon>Oryza sativa</taxon>
    </lineage>
</organism>
<sequence length="155" mass="17402">MRAGRVRAVRLLHRTNDGCKGGYRRLYVRECMCAGRPLPSANLPARAMQASSSADHSVGLSRHRASARARYCAPVHVRMLSGLRARGADAEWPSRRTVRVQQVHVNKTIDPDRPAACMNMRIDRAFSASVRCTPYGSTFNAQITFKSRNFRSLMR</sequence>
<protein>
    <submittedName>
        <fullName evidence="1">Uncharacterized protein</fullName>
    </submittedName>
</protein>
<evidence type="ECO:0000313" key="1">
    <source>
        <dbReference type="EMBL" id="BAD46483.1"/>
    </source>
</evidence>
<evidence type="ECO:0000313" key="2">
    <source>
        <dbReference type="Proteomes" id="UP000000763"/>
    </source>
</evidence>
<dbReference type="EMBL" id="AP005864">
    <property type="protein sequence ID" value="BAD46483.1"/>
    <property type="molecule type" value="Genomic_DNA"/>
</dbReference>
<accession>Q651N4</accession>
<reference evidence="2" key="2">
    <citation type="journal article" date="2008" name="Nucleic Acids Res.">
        <title>The rice annotation project database (RAP-DB): 2008 update.</title>
        <authorList>
            <consortium name="The rice annotation project (RAP)"/>
        </authorList>
    </citation>
    <scope>GENOME REANNOTATION</scope>
    <source>
        <strain evidence="2">cv. Nipponbare</strain>
    </source>
</reference>